<dbReference type="HOGENOM" id="CLU_2176157_0_0_1"/>
<feature type="chain" id="PRO_5002865855" evidence="1">
    <location>
        <begin position="20"/>
        <end position="110"/>
    </location>
</feature>
<keyword evidence="1" id="KW-0732">Signal</keyword>
<sequence>MKTALYSIVAVLLCEPSSAFTASSTPLRQSLKLNADTTSSSCTDRMTFLKTSVASLVAITGFTVPAFADNDDLAMPTEEEQKAQDHIAPYFSTLTRGGTSHHVSYELVMF</sequence>
<dbReference type="KEGG" id="tps:THAPSDRAFT_1814"/>
<keyword evidence="3" id="KW-1185">Reference proteome</keyword>
<evidence type="ECO:0000313" key="3">
    <source>
        <dbReference type="Proteomes" id="UP000001449"/>
    </source>
</evidence>
<evidence type="ECO:0000256" key="1">
    <source>
        <dbReference type="SAM" id="SignalP"/>
    </source>
</evidence>
<dbReference type="GeneID" id="7449075"/>
<reference evidence="2 3" key="2">
    <citation type="journal article" date="2008" name="Nature">
        <title>The Phaeodactylum genome reveals the evolutionary history of diatom genomes.</title>
        <authorList>
            <person name="Bowler C."/>
            <person name="Allen A.E."/>
            <person name="Badger J.H."/>
            <person name="Grimwood J."/>
            <person name="Jabbari K."/>
            <person name="Kuo A."/>
            <person name="Maheswari U."/>
            <person name="Martens C."/>
            <person name="Maumus F."/>
            <person name="Otillar R.P."/>
            <person name="Rayko E."/>
            <person name="Salamov A."/>
            <person name="Vandepoele K."/>
            <person name="Beszteri B."/>
            <person name="Gruber A."/>
            <person name="Heijde M."/>
            <person name="Katinka M."/>
            <person name="Mock T."/>
            <person name="Valentin K."/>
            <person name="Verret F."/>
            <person name="Berges J.A."/>
            <person name="Brownlee C."/>
            <person name="Cadoret J.P."/>
            <person name="Chiovitti A."/>
            <person name="Choi C.J."/>
            <person name="Coesel S."/>
            <person name="De Martino A."/>
            <person name="Detter J.C."/>
            <person name="Durkin C."/>
            <person name="Falciatore A."/>
            <person name="Fournet J."/>
            <person name="Haruta M."/>
            <person name="Huysman M.J."/>
            <person name="Jenkins B.D."/>
            <person name="Jiroutova K."/>
            <person name="Jorgensen R.E."/>
            <person name="Joubert Y."/>
            <person name="Kaplan A."/>
            <person name="Kroger N."/>
            <person name="Kroth P.G."/>
            <person name="La Roche J."/>
            <person name="Lindquist E."/>
            <person name="Lommer M."/>
            <person name="Martin-Jezequel V."/>
            <person name="Lopez P.J."/>
            <person name="Lucas S."/>
            <person name="Mangogna M."/>
            <person name="McGinnis K."/>
            <person name="Medlin L.K."/>
            <person name="Montsant A."/>
            <person name="Oudot-Le Secq M.P."/>
            <person name="Napoli C."/>
            <person name="Obornik M."/>
            <person name="Parker M.S."/>
            <person name="Petit J.L."/>
            <person name="Porcel B.M."/>
            <person name="Poulsen N."/>
            <person name="Robison M."/>
            <person name="Rychlewski L."/>
            <person name="Rynearson T.A."/>
            <person name="Schmutz J."/>
            <person name="Shapiro H."/>
            <person name="Siaut M."/>
            <person name="Stanley M."/>
            <person name="Sussman M.R."/>
            <person name="Taylor A.R."/>
            <person name="Vardi A."/>
            <person name="von Dassow P."/>
            <person name="Vyverman W."/>
            <person name="Willis A."/>
            <person name="Wyrwicz L.S."/>
            <person name="Rokhsar D.S."/>
            <person name="Weissenbach J."/>
            <person name="Armbrust E.V."/>
            <person name="Green B.R."/>
            <person name="Van de Peer Y."/>
            <person name="Grigoriev I.V."/>
        </authorList>
    </citation>
    <scope>NUCLEOTIDE SEQUENCE [LARGE SCALE GENOMIC DNA]</scope>
    <source>
        <strain evidence="2 3">CCMP1335</strain>
    </source>
</reference>
<name>B8BS08_THAPS</name>
<feature type="signal peptide" evidence="1">
    <location>
        <begin position="1"/>
        <end position="19"/>
    </location>
</feature>
<gene>
    <name evidence="2" type="ORF">THAPSDRAFT_1814</name>
</gene>
<accession>B8BS08</accession>
<reference evidence="2 3" key="1">
    <citation type="journal article" date="2004" name="Science">
        <title>The genome of the diatom Thalassiosira pseudonana: ecology, evolution, and metabolism.</title>
        <authorList>
            <person name="Armbrust E.V."/>
            <person name="Berges J.A."/>
            <person name="Bowler C."/>
            <person name="Green B.R."/>
            <person name="Martinez D."/>
            <person name="Putnam N.H."/>
            <person name="Zhou S."/>
            <person name="Allen A.E."/>
            <person name="Apt K.E."/>
            <person name="Bechner M."/>
            <person name="Brzezinski M.A."/>
            <person name="Chaal B.K."/>
            <person name="Chiovitti A."/>
            <person name="Davis A.K."/>
            <person name="Demarest M.S."/>
            <person name="Detter J.C."/>
            <person name="Glavina T."/>
            <person name="Goodstein D."/>
            <person name="Hadi M.Z."/>
            <person name="Hellsten U."/>
            <person name="Hildebrand M."/>
            <person name="Jenkins B.D."/>
            <person name="Jurka J."/>
            <person name="Kapitonov V.V."/>
            <person name="Kroger N."/>
            <person name="Lau W.W."/>
            <person name="Lane T.W."/>
            <person name="Larimer F.W."/>
            <person name="Lippmeier J.C."/>
            <person name="Lucas S."/>
            <person name="Medina M."/>
            <person name="Montsant A."/>
            <person name="Obornik M."/>
            <person name="Parker M.S."/>
            <person name="Palenik B."/>
            <person name="Pazour G.J."/>
            <person name="Richardson P.M."/>
            <person name="Rynearson T.A."/>
            <person name="Saito M.A."/>
            <person name="Schwartz D.C."/>
            <person name="Thamatrakoln K."/>
            <person name="Valentin K."/>
            <person name="Vardi A."/>
            <person name="Wilkerson F.P."/>
            <person name="Rokhsar D.S."/>
        </authorList>
    </citation>
    <scope>NUCLEOTIDE SEQUENCE [LARGE SCALE GENOMIC DNA]</scope>
    <source>
        <strain evidence="2 3">CCMP1335</strain>
    </source>
</reference>
<dbReference type="AlphaFoldDB" id="B8BS08"/>
<dbReference type="InParanoid" id="B8BS08"/>
<evidence type="ECO:0000313" key="2">
    <source>
        <dbReference type="EMBL" id="EED96047.1"/>
    </source>
</evidence>
<dbReference type="RefSeq" id="XP_002286406.1">
    <property type="nucleotide sequence ID" value="XM_002286370.1"/>
</dbReference>
<organism evidence="2 3">
    <name type="scientific">Thalassiosira pseudonana</name>
    <name type="common">Marine diatom</name>
    <name type="synonym">Cyclotella nana</name>
    <dbReference type="NCBI Taxonomy" id="35128"/>
    <lineage>
        <taxon>Eukaryota</taxon>
        <taxon>Sar</taxon>
        <taxon>Stramenopiles</taxon>
        <taxon>Ochrophyta</taxon>
        <taxon>Bacillariophyta</taxon>
        <taxon>Coscinodiscophyceae</taxon>
        <taxon>Thalassiosirophycidae</taxon>
        <taxon>Thalassiosirales</taxon>
        <taxon>Thalassiosiraceae</taxon>
        <taxon>Thalassiosira</taxon>
    </lineage>
</organism>
<protein>
    <submittedName>
        <fullName evidence="2">Uncharacterized protein</fullName>
    </submittedName>
</protein>
<dbReference type="PaxDb" id="35128-Thaps1814"/>
<dbReference type="EMBL" id="CM000638">
    <property type="protein sequence ID" value="EED96047.1"/>
    <property type="molecule type" value="Genomic_DNA"/>
</dbReference>
<dbReference type="Proteomes" id="UP000001449">
    <property type="component" value="Chromosome 1"/>
</dbReference>
<proteinExistence type="predicted"/>